<comment type="subcellular location">
    <subcellularLocation>
        <location evidence="1">Membrane</location>
        <topology evidence="1">Multi-pass membrane protein</topology>
    </subcellularLocation>
</comment>
<evidence type="ECO:0000256" key="3">
    <source>
        <dbReference type="ARBA" id="ARBA00022989"/>
    </source>
</evidence>
<evidence type="ECO:0000256" key="4">
    <source>
        <dbReference type="ARBA" id="ARBA00023136"/>
    </source>
</evidence>
<gene>
    <name evidence="7" type="ORF">ISO4_03121</name>
</gene>
<feature type="transmembrane region" description="Helical" evidence="5">
    <location>
        <begin position="72"/>
        <end position="90"/>
    </location>
</feature>
<dbReference type="Proteomes" id="UP000644441">
    <property type="component" value="Unassembled WGS sequence"/>
</dbReference>
<feature type="transmembrane region" description="Helical" evidence="5">
    <location>
        <begin position="159"/>
        <end position="178"/>
    </location>
</feature>
<dbReference type="SUPFAM" id="SSF144091">
    <property type="entry name" value="Rhomboid-like"/>
    <property type="match status" value="1"/>
</dbReference>
<dbReference type="InterPro" id="IPR022764">
    <property type="entry name" value="Peptidase_S54_rhomboid_dom"/>
</dbReference>
<feature type="transmembrane region" description="Helical" evidence="5">
    <location>
        <begin position="121"/>
        <end position="139"/>
    </location>
</feature>
<organism evidence="7 8">
    <name type="scientific">Alloalcanivorax venustensis ISO4</name>
    <dbReference type="NCBI Taxonomy" id="1177184"/>
    <lineage>
        <taxon>Bacteria</taxon>
        <taxon>Pseudomonadati</taxon>
        <taxon>Pseudomonadota</taxon>
        <taxon>Gammaproteobacteria</taxon>
        <taxon>Oceanospirillales</taxon>
        <taxon>Alcanivoracaceae</taxon>
        <taxon>Alloalcanivorax</taxon>
    </lineage>
</organism>
<feature type="transmembrane region" description="Helical" evidence="5">
    <location>
        <begin position="39"/>
        <end position="63"/>
    </location>
</feature>
<feature type="transmembrane region" description="Helical" evidence="5">
    <location>
        <begin position="96"/>
        <end position="114"/>
    </location>
</feature>
<dbReference type="EMBL" id="ARXR01000049">
    <property type="protein sequence ID" value="MBF5054519.1"/>
    <property type="molecule type" value="Genomic_DNA"/>
</dbReference>
<feature type="domain" description="Peptidase S54 rhomboid" evidence="6">
    <location>
        <begin position="31"/>
        <end position="174"/>
    </location>
</feature>
<dbReference type="Gene3D" id="1.20.1540.10">
    <property type="entry name" value="Rhomboid-like"/>
    <property type="match status" value="1"/>
</dbReference>
<dbReference type="InterPro" id="IPR035952">
    <property type="entry name" value="Rhomboid-like_sf"/>
</dbReference>
<dbReference type="NCBIfam" id="TIGR03902">
    <property type="entry name" value="rhom_GG_sort"/>
    <property type="match status" value="1"/>
</dbReference>
<keyword evidence="2 5" id="KW-0812">Transmembrane</keyword>
<keyword evidence="3 5" id="KW-1133">Transmembrane helix</keyword>
<proteinExistence type="predicted"/>
<reference evidence="7 8" key="1">
    <citation type="submission" date="2012-09" db="EMBL/GenBank/DDBJ databases">
        <title>Genome Sequence of alkane-degrading Bacterium Alcanivorax venustensis ISO4.</title>
        <authorList>
            <person name="Lai Q."/>
            <person name="Shao Z."/>
        </authorList>
    </citation>
    <scope>NUCLEOTIDE SEQUENCE [LARGE SCALE GENOMIC DNA]</scope>
    <source>
        <strain evidence="7 8">ISO4</strain>
    </source>
</reference>
<evidence type="ECO:0000256" key="5">
    <source>
        <dbReference type="SAM" id="Phobius"/>
    </source>
</evidence>
<accession>A0ABS0AKQ8</accession>
<keyword evidence="4 5" id="KW-0472">Membrane</keyword>
<name>A0ABS0AKQ8_9GAMM</name>
<evidence type="ECO:0000313" key="8">
    <source>
        <dbReference type="Proteomes" id="UP000644441"/>
    </source>
</evidence>
<comment type="caution">
    <text evidence="7">The sequence shown here is derived from an EMBL/GenBank/DDBJ whole genome shotgun (WGS) entry which is preliminary data.</text>
</comment>
<sequence length="192" mass="21506">MVFIAVVLALGLAHQWVNPWLRYDRAAVAGGEVWRLVTAHLVHLNLWHALLNLGGLALILFFFRDLLDRRRFWLWFAVSAPLVGAVFFVLDRDLGWYVGLSGLLQGLLVLCLVIGWRGNPVLHSLVLAVVAGRLVWEQLPGYDVDYLRAWINGRVYVNAHLYGALSGALLAVAMLLVAGRRRTTLGRRSDIC</sequence>
<dbReference type="Pfam" id="PF01694">
    <property type="entry name" value="Rhomboid"/>
    <property type="match status" value="1"/>
</dbReference>
<evidence type="ECO:0000259" key="6">
    <source>
        <dbReference type="Pfam" id="PF01694"/>
    </source>
</evidence>
<keyword evidence="8" id="KW-1185">Reference proteome</keyword>
<evidence type="ECO:0000256" key="2">
    <source>
        <dbReference type="ARBA" id="ARBA00022692"/>
    </source>
</evidence>
<protein>
    <recommendedName>
        <fullName evidence="6">Peptidase S54 rhomboid domain-containing protein</fullName>
    </recommendedName>
</protein>
<dbReference type="InterPro" id="IPR023826">
    <property type="entry name" value="Rhom-like_SP_proteobac"/>
</dbReference>
<evidence type="ECO:0000256" key="1">
    <source>
        <dbReference type="ARBA" id="ARBA00004141"/>
    </source>
</evidence>
<evidence type="ECO:0000313" key="7">
    <source>
        <dbReference type="EMBL" id="MBF5054519.1"/>
    </source>
</evidence>